<dbReference type="SUPFAM" id="SSF82549">
    <property type="entry name" value="DAK1/DegV-like"/>
    <property type="match status" value="1"/>
</dbReference>
<keyword evidence="5" id="KW-1185">Reference proteome</keyword>
<accession>A0A6N7SCE0</accession>
<dbReference type="PROSITE" id="PS51482">
    <property type="entry name" value="DEGV"/>
    <property type="match status" value="1"/>
</dbReference>
<dbReference type="Gene3D" id="3.30.1180.10">
    <property type="match status" value="1"/>
</dbReference>
<dbReference type="InterPro" id="IPR043168">
    <property type="entry name" value="DegV_C"/>
</dbReference>
<dbReference type="GO" id="GO:0008289">
    <property type="term" value="F:lipid binding"/>
    <property type="evidence" value="ECO:0007669"/>
    <property type="project" value="UniProtKB-KW"/>
</dbReference>
<dbReference type="Pfam" id="PF02645">
    <property type="entry name" value="DegV"/>
    <property type="match status" value="1"/>
</dbReference>
<keyword evidence="1" id="KW-0446">Lipid-binding</keyword>
<dbReference type="InterPro" id="IPR003797">
    <property type="entry name" value="DegV"/>
</dbReference>
<reference evidence="4 5" key="1">
    <citation type="journal article" date="2019" name="Nat. Med.">
        <title>A library of human gut bacterial isolates paired with longitudinal multiomics data enables mechanistic microbiome research.</title>
        <authorList>
            <person name="Poyet M."/>
            <person name="Groussin M."/>
            <person name="Gibbons S.M."/>
            <person name="Avila-Pacheco J."/>
            <person name="Jiang X."/>
            <person name="Kearney S.M."/>
            <person name="Perrotta A.R."/>
            <person name="Berdy B."/>
            <person name="Zhao S."/>
            <person name="Lieberman T.D."/>
            <person name="Swanson P.K."/>
            <person name="Smith M."/>
            <person name="Roesemann S."/>
            <person name="Alexander J.E."/>
            <person name="Rich S.A."/>
            <person name="Livny J."/>
            <person name="Vlamakis H."/>
            <person name="Clish C."/>
            <person name="Bullock K."/>
            <person name="Deik A."/>
            <person name="Scott J."/>
            <person name="Pierce K.A."/>
            <person name="Xavier R.J."/>
            <person name="Alm E.J."/>
        </authorList>
    </citation>
    <scope>NUCLEOTIDE SEQUENCE [LARGE SCALE GENOMIC DNA]</scope>
    <source>
        <strain evidence="2 4">BIOML-A4</strain>
        <strain evidence="3 5">BIOML-A5</strain>
    </source>
</reference>
<dbReference type="PANTHER" id="PTHR33434:SF2">
    <property type="entry name" value="FATTY ACID-BINDING PROTEIN TM_1468"/>
    <property type="match status" value="1"/>
</dbReference>
<gene>
    <name evidence="3" type="ORF">GKD88_18450</name>
    <name evidence="2" type="ORF">GKE08_18540</name>
</gene>
<dbReference type="NCBIfam" id="TIGR00762">
    <property type="entry name" value="DegV"/>
    <property type="match status" value="1"/>
</dbReference>
<evidence type="ECO:0000313" key="3">
    <source>
        <dbReference type="EMBL" id="MSC35099.1"/>
    </source>
</evidence>
<evidence type="ECO:0000313" key="4">
    <source>
        <dbReference type="Proteomes" id="UP000433575"/>
    </source>
</evidence>
<dbReference type="Proteomes" id="UP000480929">
    <property type="component" value="Unassembled WGS sequence"/>
</dbReference>
<dbReference type="PANTHER" id="PTHR33434">
    <property type="entry name" value="DEGV DOMAIN-CONTAINING PROTEIN DR_1986-RELATED"/>
    <property type="match status" value="1"/>
</dbReference>
<evidence type="ECO:0000313" key="5">
    <source>
        <dbReference type="Proteomes" id="UP000480929"/>
    </source>
</evidence>
<dbReference type="EMBL" id="WKPJ01000053">
    <property type="protein sequence ID" value="MSA91322.1"/>
    <property type="molecule type" value="Genomic_DNA"/>
</dbReference>
<sequence length="287" mass="32041">MMKTIITTESCSDIPVSMLEKFNVPMVPFSVNFPDRTVLDGELPIQEIYDFYDSTRQIPKTCAISPYQYSQFFNRLLEDPEVEIVHIGYSSACSCSFQNATISLQDCDEKRIHLIDCLNVSGGFGLLTLKAVELHTRNPQWSAAELADEIRKWVPRIKTLFIPEKLDFLAAGGRVSNAAALGASLLRIKPRIDILKGELINTKKYYGTMKKAASQLVEDFLSEEPLDRTLALIIYAKGADPDLLEKLRQRVLNDGFQEVLVFELGAVMTVHGGKGAMGITGFRREAA</sequence>
<dbReference type="InterPro" id="IPR050270">
    <property type="entry name" value="DegV_domain_contain"/>
</dbReference>
<name>A0A6N7SCE0_9FIRM</name>
<evidence type="ECO:0000313" key="2">
    <source>
        <dbReference type="EMBL" id="MSA91322.1"/>
    </source>
</evidence>
<proteinExistence type="predicted"/>
<dbReference type="Gene3D" id="3.40.50.10170">
    <property type="match status" value="1"/>
</dbReference>
<organism evidence="2 4">
    <name type="scientific">Holdemania massiliensis</name>
    <dbReference type="NCBI Taxonomy" id="1468449"/>
    <lineage>
        <taxon>Bacteria</taxon>
        <taxon>Bacillati</taxon>
        <taxon>Bacillota</taxon>
        <taxon>Erysipelotrichia</taxon>
        <taxon>Erysipelotrichales</taxon>
        <taxon>Erysipelotrichaceae</taxon>
        <taxon>Holdemania</taxon>
    </lineage>
</organism>
<dbReference type="OrthoDB" id="9780216at2"/>
<evidence type="ECO:0000256" key="1">
    <source>
        <dbReference type="ARBA" id="ARBA00023121"/>
    </source>
</evidence>
<dbReference type="AlphaFoldDB" id="A0A6N7SCE0"/>
<comment type="caution">
    <text evidence="2">The sequence shown here is derived from an EMBL/GenBank/DDBJ whole genome shotgun (WGS) entry which is preliminary data.</text>
</comment>
<dbReference type="Proteomes" id="UP000433575">
    <property type="component" value="Unassembled WGS sequence"/>
</dbReference>
<dbReference type="EMBL" id="WKPI01000056">
    <property type="protein sequence ID" value="MSC35099.1"/>
    <property type="molecule type" value="Genomic_DNA"/>
</dbReference>
<protein>
    <submittedName>
        <fullName evidence="2">DegV family EDD domain-containing protein</fullName>
    </submittedName>
</protein>